<accession>A0A816UCZ5</accession>
<evidence type="ECO:0000313" key="2">
    <source>
        <dbReference type="EMBL" id="CAF2106760.1"/>
    </source>
</evidence>
<dbReference type="PANTHER" id="PTHR20765:SF1">
    <property type="entry name" value="EQUILIBRATIVE NUCLEOBASE TRANSPORTER 1"/>
    <property type="match status" value="1"/>
</dbReference>
<gene>
    <name evidence="3" type="ORF">OVN521_LOCUS14898</name>
    <name evidence="2" type="ORF">WKI299_LOCUS21490</name>
</gene>
<dbReference type="EMBL" id="CAJNRF010009019">
    <property type="protein sequence ID" value="CAF2106760.1"/>
    <property type="molecule type" value="Genomic_DNA"/>
</dbReference>
<feature type="transmembrane region" description="Helical" evidence="1">
    <location>
        <begin position="15"/>
        <end position="37"/>
    </location>
</feature>
<dbReference type="InterPro" id="IPR027197">
    <property type="entry name" value="SLC43A3"/>
</dbReference>
<dbReference type="EMBL" id="CAJOBG010002314">
    <property type="protein sequence ID" value="CAF3998416.1"/>
    <property type="molecule type" value="Genomic_DNA"/>
</dbReference>
<reference evidence="2" key="1">
    <citation type="submission" date="2021-02" db="EMBL/GenBank/DDBJ databases">
        <authorList>
            <person name="Nowell W R."/>
        </authorList>
    </citation>
    <scope>NUCLEOTIDE SEQUENCE</scope>
</reference>
<evidence type="ECO:0000256" key="1">
    <source>
        <dbReference type="SAM" id="Phobius"/>
    </source>
</evidence>
<dbReference type="PANTHER" id="PTHR20765">
    <property type="entry name" value="SOLUTE CARRIER FAMILY 43 MEMBER 3-RELATED"/>
    <property type="match status" value="1"/>
</dbReference>
<keyword evidence="1" id="KW-0472">Membrane</keyword>
<evidence type="ECO:0000313" key="3">
    <source>
        <dbReference type="EMBL" id="CAF3998416.1"/>
    </source>
</evidence>
<keyword evidence="1" id="KW-1133">Transmembrane helix</keyword>
<keyword evidence="5" id="KW-1185">Reference proteome</keyword>
<dbReference type="Proteomes" id="UP000663866">
    <property type="component" value="Unassembled WGS sequence"/>
</dbReference>
<keyword evidence="1" id="KW-0812">Transmembrane</keyword>
<organism evidence="2 4">
    <name type="scientific">Rotaria magnacalcarata</name>
    <dbReference type="NCBI Taxonomy" id="392030"/>
    <lineage>
        <taxon>Eukaryota</taxon>
        <taxon>Metazoa</taxon>
        <taxon>Spiralia</taxon>
        <taxon>Gnathifera</taxon>
        <taxon>Rotifera</taxon>
        <taxon>Eurotatoria</taxon>
        <taxon>Bdelloidea</taxon>
        <taxon>Philodinida</taxon>
        <taxon>Philodinidae</taxon>
        <taxon>Rotaria</taxon>
    </lineage>
</organism>
<sequence>MNTTELDCSSETQQYQSALTLGIILFNAPSLLIGIVIDVWSARFMNLIGILFHIIGWLSLALMTSNYSSLLFVHTPFTSLSGIIVQLTNYASCNYFSKFRPVIFMLLIGSSSSASIWYSVFQAMIYFYIK</sequence>
<comment type="caution">
    <text evidence="2">The sequence shown here is derived from an EMBL/GenBank/DDBJ whole genome shotgun (WGS) entry which is preliminary data.</text>
</comment>
<evidence type="ECO:0000313" key="5">
    <source>
        <dbReference type="Proteomes" id="UP000663866"/>
    </source>
</evidence>
<dbReference type="AlphaFoldDB" id="A0A816UCZ5"/>
<proteinExistence type="predicted"/>
<name>A0A816UCZ5_9BILA</name>
<protein>
    <submittedName>
        <fullName evidence="2">Uncharacterized protein</fullName>
    </submittedName>
</protein>
<dbReference type="Proteomes" id="UP000663856">
    <property type="component" value="Unassembled WGS sequence"/>
</dbReference>
<evidence type="ECO:0000313" key="4">
    <source>
        <dbReference type="Proteomes" id="UP000663856"/>
    </source>
</evidence>
<feature type="transmembrane region" description="Helical" evidence="1">
    <location>
        <begin position="102"/>
        <end position="129"/>
    </location>
</feature>
<feature type="transmembrane region" description="Helical" evidence="1">
    <location>
        <begin position="44"/>
        <end position="63"/>
    </location>
</feature>